<feature type="compositionally biased region" description="Acidic residues" evidence="3">
    <location>
        <begin position="202"/>
        <end position="226"/>
    </location>
</feature>
<keyword evidence="1 2" id="KW-0238">DNA-binding</keyword>
<dbReference type="PANTHER" id="PTHR48112:SF5">
    <property type="entry name" value="BOX PROTEIN, PUTATIVE (AFU_ORTHOLOGUE AFUA_1G04550)-RELATED"/>
    <property type="match status" value="1"/>
</dbReference>
<evidence type="ECO:0000256" key="2">
    <source>
        <dbReference type="PROSITE-ProRule" id="PRU00267"/>
    </source>
</evidence>
<evidence type="ECO:0000256" key="3">
    <source>
        <dbReference type="SAM" id="MobiDB-lite"/>
    </source>
</evidence>
<organism evidence="5 6">
    <name type="scientific">Aspergillus cavernicola</name>
    <dbReference type="NCBI Taxonomy" id="176166"/>
    <lineage>
        <taxon>Eukaryota</taxon>
        <taxon>Fungi</taxon>
        <taxon>Dikarya</taxon>
        <taxon>Ascomycota</taxon>
        <taxon>Pezizomycotina</taxon>
        <taxon>Eurotiomycetes</taxon>
        <taxon>Eurotiomycetidae</taxon>
        <taxon>Eurotiales</taxon>
        <taxon>Aspergillaceae</taxon>
        <taxon>Aspergillus</taxon>
        <taxon>Aspergillus subgen. Nidulantes</taxon>
    </lineage>
</organism>
<dbReference type="InterPro" id="IPR050342">
    <property type="entry name" value="HMGB"/>
</dbReference>
<dbReference type="PROSITE" id="PS50118">
    <property type="entry name" value="HMG_BOX_2"/>
    <property type="match status" value="1"/>
</dbReference>
<keyword evidence="2" id="KW-0539">Nucleus</keyword>
<feature type="compositionally biased region" description="Basic and acidic residues" evidence="3">
    <location>
        <begin position="269"/>
        <end position="284"/>
    </location>
</feature>
<dbReference type="SMART" id="SM00398">
    <property type="entry name" value="HMG"/>
    <property type="match status" value="1"/>
</dbReference>
<feature type="compositionally biased region" description="Basic residues" evidence="3">
    <location>
        <begin position="285"/>
        <end position="296"/>
    </location>
</feature>
<feature type="region of interest" description="Disordered" evidence="3">
    <location>
        <begin position="83"/>
        <end position="106"/>
    </location>
</feature>
<dbReference type="SUPFAM" id="SSF47095">
    <property type="entry name" value="HMG-box"/>
    <property type="match status" value="1"/>
</dbReference>
<dbReference type="InterPro" id="IPR036910">
    <property type="entry name" value="HMG_box_dom_sf"/>
</dbReference>
<protein>
    <recommendedName>
        <fullName evidence="4">HMG box domain-containing protein</fullName>
    </recommendedName>
</protein>
<gene>
    <name evidence="5" type="ORF">BDW59DRAFT_150221</name>
</gene>
<sequence length="296" mass="32685">MPRGDSKAKDGTVTVNIEEFTKTRDSVLASLAQLQSAAFELSRAYINHTNSVLGQDTSAGDLMALTSNIAAGLRENALLNFGAASGANPEAGDKKKRKRAKPDPNAPKRALTPFFLYMHHNRQHLAEELGPGAKPSEVSYEGTRRWADMPDSQKEVWKKLYADNLAVYREKMEAYKAGVSLGKDDSDKAADQLHLDVAAAEASDDDEEEEEEEQEEEEEEEEEESSPEPVKEPTPPPPKRRRSEGKPSKETSSPVAERKSPEKKRRGAVKKEEPRKPLGGDSKRSSKKKRKSDVGS</sequence>
<dbReference type="Gene3D" id="1.10.30.10">
    <property type="entry name" value="High mobility group box domain"/>
    <property type="match status" value="1"/>
</dbReference>
<feature type="domain" description="HMG box" evidence="4">
    <location>
        <begin position="107"/>
        <end position="176"/>
    </location>
</feature>
<dbReference type="Pfam" id="PF00505">
    <property type="entry name" value="HMG_box"/>
    <property type="match status" value="1"/>
</dbReference>
<feature type="region of interest" description="Disordered" evidence="3">
    <location>
        <begin position="182"/>
        <end position="296"/>
    </location>
</feature>
<dbReference type="Proteomes" id="UP001610335">
    <property type="component" value="Unassembled WGS sequence"/>
</dbReference>
<feature type="compositionally biased region" description="Basic and acidic residues" evidence="3">
    <location>
        <begin position="182"/>
        <end position="194"/>
    </location>
</feature>
<keyword evidence="6" id="KW-1185">Reference proteome</keyword>
<reference evidence="5 6" key="1">
    <citation type="submission" date="2024-07" db="EMBL/GenBank/DDBJ databases">
        <title>Section-level genome sequencing and comparative genomics of Aspergillus sections Usti and Cavernicolus.</title>
        <authorList>
            <consortium name="Lawrence Berkeley National Laboratory"/>
            <person name="Nybo J.L."/>
            <person name="Vesth T.C."/>
            <person name="Theobald S."/>
            <person name="Frisvad J.C."/>
            <person name="Larsen T.O."/>
            <person name="Kjaerboelling I."/>
            <person name="Rothschild-Mancinelli K."/>
            <person name="Lyhne E.K."/>
            <person name="Kogle M.E."/>
            <person name="Barry K."/>
            <person name="Clum A."/>
            <person name="Na H."/>
            <person name="Ledsgaard L."/>
            <person name="Lin J."/>
            <person name="Lipzen A."/>
            <person name="Kuo A."/>
            <person name="Riley R."/>
            <person name="Mondo S."/>
            <person name="LaButti K."/>
            <person name="Haridas S."/>
            <person name="Pangalinan J."/>
            <person name="Salamov A.A."/>
            <person name="Simmons B.A."/>
            <person name="Magnuson J.K."/>
            <person name="Chen J."/>
            <person name="Drula E."/>
            <person name="Henrissat B."/>
            <person name="Wiebenga A."/>
            <person name="Lubbers R.J."/>
            <person name="Gomes A.C."/>
            <person name="Makela M.R."/>
            <person name="Stajich J."/>
            <person name="Grigoriev I.V."/>
            <person name="Mortensen U.H."/>
            <person name="De vries R.P."/>
            <person name="Baker S.E."/>
            <person name="Andersen M.R."/>
        </authorList>
    </citation>
    <scope>NUCLEOTIDE SEQUENCE [LARGE SCALE GENOMIC DNA]</scope>
    <source>
        <strain evidence="5 6">CBS 600.67</strain>
    </source>
</reference>
<proteinExistence type="predicted"/>
<evidence type="ECO:0000259" key="4">
    <source>
        <dbReference type="PROSITE" id="PS50118"/>
    </source>
</evidence>
<dbReference type="PANTHER" id="PTHR48112">
    <property type="entry name" value="HIGH MOBILITY GROUP PROTEIN DSP1"/>
    <property type="match status" value="1"/>
</dbReference>
<evidence type="ECO:0000313" key="5">
    <source>
        <dbReference type="EMBL" id="KAL2821382.1"/>
    </source>
</evidence>
<dbReference type="EMBL" id="JBFXLS010000064">
    <property type="protein sequence ID" value="KAL2821382.1"/>
    <property type="molecule type" value="Genomic_DNA"/>
</dbReference>
<feature type="non-terminal residue" evidence="5">
    <location>
        <position position="296"/>
    </location>
</feature>
<accession>A0ABR4I308</accession>
<feature type="DNA-binding region" description="HMG box" evidence="2">
    <location>
        <begin position="107"/>
        <end position="176"/>
    </location>
</feature>
<dbReference type="InterPro" id="IPR009071">
    <property type="entry name" value="HMG_box_dom"/>
</dbReference>
<evidence type="ECO:0000313" key="6">
    <source>
        <dbReference type="Proteomes" id="UP001610335"/>
    </source>
</evidence>
<name>A0ABR4I308_9EURO</name>
<evidence type="ECO:0000256" key="1">
    <source>
        <dbReference type="ARBA" id="ARBA00023125"/>
    </source>
</evidence>
<comment type="caution">
    <text evidence="5">The sequence shown here is derived from an EMBL/GenBank/DDBJ whole genome shotgun (WGS) entry which is preliminary data.</text>
</comment>